<sequence>MSKRKNAFRSVKKAKDTKGTVKRIWEYLKKENKKALWTVVFLILLTSVLGILGPYFIGVAIDKYIAVKDLQGTIKIIAILAIIYILTSIFTWVQTYIMVIVSQRTIKNIRGELFSKLQKLSLKFFDNNAHGDIMSRATNDVDNLNNALTQGVVEILTSIITIVGVIIAMFLLNPIMALATLIIIPIMFFITKYLGKLTKKSFVERQQILGDLNGLIEETIGGQDIIALFNRENYVFNKFEEKNNMLKGKTTKAEILSGAMRPIMNFINNLGFALVVAVGGILTLKGMATIGIIASFVNYSRQFSRPLNQLASLYNTIQSAIAGGERVFEIIDEVPDIEDKDSAIEIESLKGEVDFTNVNFEYKEDTPILKNTNFQCNPGETIALVGPTGSGKTTIINLLTRFYDINNGDIKIDNLDIKEYNIKSLRNRVGVVLQDTYLFSGTIKDNIRYGRLDATDEEVIEAAKLANAHSFIKHLPQKYDTIVTSQGENLSHGQRQLLSIARVILSNPDILILDEATSNIDTRTELQIQKGLKNLMEGRTSFVIAHRLKTIEEADKILVIKNGEIIERGNHETLMQDQGFYHNLYISQFKI</sequence>
<dbReference type="PROSITE" id="PS50929">
    <property type="entry name" value="ABC_TM1F"/>
    <property type="match status" value="1"/>
</dbReference>
<keyword evidence="5" id="KW-0547">Nucleotide-binding</keyword>
<dbReference type="FunFam" id="3.40.50.300:FF:000287">
    <property type="entry name" value="Multidrug ABC transporter ATP-binding protein"/>
    <property type="match status" value="1"/>
</dbReference>
<evidence type="ECO:0000256" key="3">
    <source>
        <dbReference type="ARBA" id="ARBA00022475"/>
    </source>
</evidence>
<keyword evidence="3" id="KW-1003">Cell membrane</keyword>
<dbReference type="InterPro" id="IPR036640">
    <property type="entry name" value="ABC1_TM_sf"/>
</dbReference>
<dbReference type="RefSeq" id="WP_129030342.1">
    <property type="nucleotide sequence ID" value="NZ_QMAP01000006.1"/>
</dbReference>
<keyword evidence="8 9" id="KW-0472">Membrane</keyword>
<dbReference type="InterPro" id="IPR003439">
    <property type="entry name" value="ABC_transporter-like_ATP-bd"/>
</dbReference>
<feature type="domain" description="ABC transporter" evidence="10">
    <location>
        <begin position="353"/>
        <end position="587"/>
    </location>
</feature>
<name>A0A4Q0VB24_CLOTA</name>
<dbReference type="EMBL" id="QMAP01000006">
    <property type="protein sequence ID" value="RXI48497.1"/>
    <property type="molecule type" value="Genomic_DNA"/>
</dbReference>
<evidence type="ECO:0000256" key="4">
    <source>
        <dbReference type="ARBA" id="ARBA00022692"/>
    </source>
</evidence>
<dbReference type="PANTHER" id="PTHR43394:SF1">
    <property type="entry name" value="ATP-BINDING CASSETTE SUB-FAMILY B MEMBER 10, MITOCHONDRIAL"/>
    <property type="match status" value="1"/>
</dbReference>
<dbReference type="Pfam" id="PF00005">
    <property type="entry name" value="ABC_tran"/>
    <property type="match status" value="1"/>
</dbReference>
<dbReference type="Gene3D" id="1.20.1560.10">
    <property type="entry name" value="ABC transporter type 1, transmembrane domain"/>
    <property type="match status" value="1"/>
</dbReference>
<dbReference type="GO" id="GO:0015421">
    <property type="term" value="F:ABC-type oligopeptide transporter activity"/>
    <property type="evidence" value="ECO:0007669"/>
    <property type="project" value="TreeGrafter"/>
</dbReference>
<dbReference type="Pfam" id="PF00664">
    <property type="entry name" value="ABC_membrane"/>
    <property type="match status" value="1"/>
</dbReference>
<dbReference type="GO" id="GO:0005524">
    <property type="term" value="F:ATP binding"/>
    <property type="evidence" value="ECO:0007669"/>
    <property type="project" value="UniProtKB-KW"/>
</dbReference>
<dbReference type="GO" id="GO:0016887">
    <property type="term" value="F:ATP hydrolysis activity"/>
    <property type="evidence" value="ECO:0007669"/>
    <property type="project" value="InterPro"/>
</dbReference>
<keyword evidence="4 9" id="KW-0812">Transmembrane</keyword>
<dbReference type="SMART" id="SM00382">
    <property type="entry name" value="AAA"/>
    <property type="match status" value="1"/>
</dbReference>
<dbReference type="Proteomes" id="UP000290921">
    <property type="component" value="Unassembled WGS sequence"/>
</dbReference>
<comment type="subcellular location">
    <subcellularLocation>
        <location evidence="1">Cell membrane</location>
        <topology evidence="1">Multi-pass membrane protein</topology>
    </subcellularLocation>
</comment>
<dbReference type="InterPro" id="IPR039421">
    <property type="entry name" value="Type_1_exporter"/>
</dbReference>
<evidence type="ECO:0000256" key="8">
    <source>
        <dbReference type="ARBA" id="ARBA00023136"/>
    </source>
</evidence>
<feature type="domain" description="ABC transmembrane type-1" evidence="11">
    <location>
        <begin position="37"/>
        <end position="319"/>
    </location>
</feature>
<comment type="caution">
    <text evidence="12">The sequence shown here is derived from an EMBL/GenBank/DDBJ whole genome shotgun (WGS) entry which is preliminary data.</text>
</comment>
<evidence type="ECO:0000256" key="5">
    <source>
        <dbReference type="ARBA" id="ARBA00022741"/>
    </source>
</evidence>
<evidence type="ECO:0000256" key="6">
    <source>
        <dbReference type="ARBA" id="ARBA00022840"/>
    </source>
</evidence>
<dbReference type="SUPFAM" id="SSF52540">
    <property type="entry name" value="P-loop containing nucleoside triphosphate hydrolases"/>
    <property type="match status" value="1"/>
</dbReference>
<keyword evidence="6 12" id="KW-0067">ATP-binding</keyword>
<gene>
    <name evidence="12" type="ORF">DP130_07125</name>
</gene>
<dbReference type="PANTHER" id="PTHR43394">
    <property type="entry name" value="ATP-DEPENDENT PERMEASE MDL1, MITOCHONDRIAL"/>
    <property type="match status" value="1"/>
</dbReference>
<reference evidence="12 13" key="1">
    <citation type="submission" date="2018-06" db="EMBL/GenBank/DDBJ databases">
        <title>Genome conservation of Clostridium tetani.</title>
        <authorList>
            <person name="Bruggemann H."/>
            <person name="Popoff M.R."/>
        </authorList>
    </citation>
    <scope>NUCLEOTIDE SEQUENCE [LARGE SCALE GENOMIC DNA]</scope>
    <source>
        <strain evidence="12 13">2017.061</strain>
    </source>
</reference>
<dbReference type="PROSITE" id="PS00211">
    <property type="entry name" value="ABC_TRANSPORTER_1"/>
    <property type="match status" value="1"/>
</dbReference>
<feature type="transmembrane region" description="Helical" evidence="9">
    <location>
        <begin position="77"/>
        <end position="101"/>
    </location>
</feature>
<dbReference type="InterPro" id="IPR017871">
    <property type="entry name" value="ABC_transporter-like_CS"/>
</dbReference>
<keyword evidence="2" id="KW-0813">Transport</keyword>
<dbReference type="PROSITE" id="PS50893">
    <property type="entry name" value="ABC_TRANSPORTER_2"/>
    <property type="match status" value="1"/>
</dbReference>
<protein>
    <submittedName>
        <fullName evidence="12">Multidrug ABC transporter ATP-binding protein</fullName>
    </submittedName>
</protein>
<evidence type="ECO:0000313" key="13">
    <source>
        <dbReference type="Proteomes" id="UP000290921"/>
    </source>
</evidence>
<evidence type="ECO:0000256" key="7">
    <source>
        <dbReference type="ARBA" id="ARBA00022989"/>
    </source>
</evidence>
<evidence type="ECO:0000313" key="12">
    <source>
        <dbReference type="EMBL" id="RXI48497.1"/>
    </source>
</evidence>
<evidence type="ECO:0000256" key="2">
    <source>
        <dbReference type="ARBA" id="ARBA00022448"/>
    </source>
</evidence>
<dbReference type="Gene3D" id="3.40.50.300">
    <property type="entry name" value="P-loop containing nucleotide triphosphate hydrolases"/>
    <property type="match status" value="1"/>
</dbReference>
<dbReference type="InterPro" id="IPR027417">
    <property type="entry name" value="P-loop_NTPase"/>
</dbReference>
<proteinExistence type="predicted"/>
<evidence type="ECO:0000259" key="10">
    <source>
        <dbReference type="PROSITE" id="PS50893"/>
    </source>
</evidence>
<keyword evidence="7 9" id="KW-1133">Transmembrane helix</keyword>
<dbReference type="CDD" id="cd03254">
    <property type="entry name" value="ABCC_Glucan_exporter_like"/>
    <property type="match status" value="1"/>
</dbReference>
<dbReference type="GO" id="GO:0005886">
    <property type="term" value="C:plasma membrane"/>
    <property type="evidence" value="ECO:0007669"/>
    <property type="project" value="UniProtKB-SubCell"/>
</dbReference>
<dbReference type="InterPro" id="IPR003593">
    <property type="entry name" value="AAA+_ATPase"/>
</dbReference>
<feature type="transmembrane region" description="Helical" evidence="9">
    <location>
        <begin position="152"/>
        <end position="171"/>
    </location>
</feature>
<dbReference type="AlphaFoldDB" id="A0A4Q0VB24"/>
<evidence type="ECO:0000256" key="1">
    <source>
        <dbReference type="ARBA" id="ARBA00004651"/>
    </source>
</evidence>
<dbReference type="FunFam" id="1.20.1560.10:FF:000011">
    <property type="entry name" value="Multidrug ABC transporter ATP-binding protein"/>
    <property type="match status" value="1"/>
</dbReference>
<feature type="transmembrane region" description="Helical" evidence="9">
    <location>
        <begin position="177"/>
        <end position="195"/>
    </location>
</feature>
<evidence type="ECO:0000256" key="9">
    <source>
        <dbReference type="SAM" id="Phobius"/>
    </source>
</evidence>
<accession>A0A4Q0VB24</accession>
<evidence type="ECO:0000259" key="11">
    <source>
        <dbReference type="PROSITE" id="PS50929"/>
    </source>
</evidence>
<feature type="transmembrane region" description="Helical" evidence="9">
    <location>
        <begin position="270"/>
        <end position="297"/>
    </location>
</feature>
<feature type="transmembrane region" description="Helical" evidence="9">
    <location>
        <begin position="35"/>
        <end position="57"/>
    </location>
</feature>
<organism evidence="12 13">
    <name type="scientific">Clostridium tetani</name>
    <dbReference type="NCBI Taxonomy" id="1513"/>
    <lineage>
        <taxon>Bacteria</taxon>
        <taxon>Bacillati</taxon>
        <taxon>Bacillota</taxon>
        <taxon>Clostridia</taxon>
        <taxon>Eubacteriales</taxon>
        <taxon>Clostridiaceae</taxon>
        <taxon>Clostridium</taxon>
    </lineage>
</organism>
<dbReference type="SUPFAM" id="SSF90123">
    <property type="entry name" value="ABC transporter transmembrane region"/>
    <property type="match status" value="1"/>
</dbReference>
<dbReference type="CDD" id="cd18547">
    <property type="entry name" value="ABC_6TM_Tm288_like"/>
    <property type="match status" value="1"/>
</dbReference>
<dbReference type="InterPro" id="IPR011527">
    <property type="entry name" value="ABC1_TM_dom"/>
</dbReference>